<sequence>MQIAMGPSFTMSLGIYFGPIIKQHITILVPEAMRSHDGLHVVNFVYNKNYYQAQNFLTAQFEPIGEQYQVMLPHQSSTHPIIMVVTRLEKLENREFENLSVEQYQNGRAEEMGDPKKTCQPAVLSGMNPTCENSGATPSGIKPSLCRWEVSSLTTTPLQLHLQYGASPIAQRTVYGAIEHYGGIIHVPVWIRRCYFLKYSVLHMLAENLGLADTVSQWESRILVKVGVDEKCGQDSSGPVCQLVAVHRGQRSLRCDWEYTPLRRYITACSAQSTESSQERLSASSVFMAGGMVKWKRSWDVRVRKKCAAETGGCKVAMLVAGNYLPPLLSGVRAEQLRDKTLEDLVSWADCNSSEPVSETDEQDIIAAVRDDDDEC</sequence>
<comment type="caution">
    <text evidence="1">The sequence shown here is derived from an EMBL/GenBank/DDBJ whole genome shotgun (WGS) entry which is preliminary data.</text>
</comment>
<dbReference type="Proteomes" id="UP001159363">
    <property type="component" value="Chromosome 9"/>
</dbReference>
<keyword evidence="2" id="KW-1185">Reference proteome</keyword>
<evidence type="ECO:0000313" key="2">
    <source>
        <dbReference type="Proteomes" id="UP001159363"/>
    </source>
</evidence>
<protein>
    <submittedName>
        <fullName evidence="1">Uncharacterized protein</fullName>
    </submittedName>
</protein>
<gene>
    <name evidence="1" type="ORF">PR048_025109</name>
</gene>
<dbReference type="EMBL" id="JARBHB010000010">
    <property type="protein sequence ID" value="KAJ8874266.1"/>
    <property type="molecule type" value="Genomic_DNA"/>
</dbReference>
<name>A0ABQ9GQJ6_9NEOP</name>
<proteinExistence type="predicted"/>
<reference evidence="1 2" key="1">
    <citation type="submission" date="2023-02" db="EMBL/GenBank/DDBJ databases">
        <title>LHISI_Scaffold_Assembly.</title>
        <authorList>
            <person name="Stuart O.P."/>
            <person name="Cleave R."/>
            <person name="Magrath M.J.L."/>
            <person name="Mikheyev A.S."/>
        </authorList>
    </citation>
    <scope>NUCLEOTIDE SEQUENCE [LARGE SCALE GENOMIC DNA]</scope>
    <source>
        <strain evidence="1">Daus_M_001</strain>
        <tissue evidence="1">Leg muscle</tissue>
    </source>
</reference>
<evidence type="ECO:0000313" key="1">
    <source>
        <dbReference type="EMBL" id="KAJ8874266.1"/>
    </source>
</evidence>
<organism evidence="1 2">
    <name type="scientific">Dryococelus australis</name>
    <dbReference type="NCBI Taxonomy" id="614101"/>
    <lineage>
        <taxon>Eukaryota</taxon>
        <taxon>Metazoa</taxon>
        <taxon>Ecdysozoa</taxon>
        <taxon>Arthropoda</taxon>
        <taxon>Hexapoda</taxon>
        <taxon>Insecta</taxon>
        <taxon>Pterygota</taxon>
        <taxon>Neoptera</taxon>
        <taxon>Polyneoptera</taxon>
        <taxon>Phasmatodea</taxon>
        <taxon>Verophasmatodea</taxon>
        <taxon>Anareolatae</taxon>
        <taxon>Phasmatidae</taxon>
        <taxon>Eurycanthinae</taxon>
        <taxon>Dryococelus</taxon>
    </lineage>
</organism>
<accession>A0ABQ9GQJ6</accession>